<feature type="region of interest" description="Disordered" evidence="1">
    <location>
        <begin position="1"/>
        <end position="107"/>
    </location>
</feature>
<dbReference type="Proteomes" id="UP000683360">
    <property type="component" value="Unassembled WGS sequence"/>
</dbReference>
<feature type="compositionally biased region" description="Pro residues" evidence="1">
    <location>
        <begin position="21"/>
        <end position="31"/>
    </location>
</feature>
<feature type="compositionally biased region" description="Low complexity" evidence="1">
    <location>
        <begin position="51"/>
        <end position="63"/>
    </location>
</feature>
<comment type="caution">
    <text evidence="2">The sequence shown here is derived from an EMBL/GenBank/DDBJ whole genome shotgun (WGS) entry which is preliminary data.</text>
</comment>
<gene>
    <name evidence="2" type="ORF">MEDL_58210</name>
</gene>
<proteinExistence type="predicted"/>
<reference evidence="2" key="1">
    <citation type="submission" date="2021-03" db="EMBL/GenBank/DDBJ databases">
        <authorList>
            <person name="Bekaert M."/>
        </authorList>
    </citation>
    <scope>NUCLEOTIDE SEQUENCE</scope>
</reference>
<protein>
    <submittedName>
        <fullName evidence="2">Uncharacterized protein</fullName>
    </submittedName>
</protein>
<dbReference type="EMBL" id="CAJPWZ010002847">
    <property type="protein sequence ID" value="CAG2246228.1"/>
    <property type="molecule type" value="Genomic_DNA"/>
</dbReference>
<feature type="compositionally biased region" description="Basic and acidic residues" evidence="1">
    <location>
        <begin position="88"/>
        <end position="107"/>
    </location>
</feature>
<evidence type="ECO:0000313" key="3">
    <source>
        <dbReference type="Proteomes" id="UP000683360"/>
    </source>
</evidence>
<evidence type="ECO:0000313" key="2">
    <source>
        <dbReference type="EMBL" id="CAG2246228.1"/>
    </source>
</evidence>
<keyword evidence="3" id="KW-1185">Reference proteome</keyword>
<organism evidence="2 3">
    <name type="scientific">Mytilus edulis</name>
    <name type="common">Blue mussel</name>
    <dbReference type="NCBI Taxonomy" id="6550"/>
    <lineage>
        <taxon>Eukaryota</taxon>
        <taxon>Metazoa</taxon>
        <taxon>Spiralia</taxon>
        <taxon>Lophotrochozoa</taxon>
        <taxon>Mollusca</taxon>
        <taxon>Bivalvia</taxon>
        <taxon>Autobranchia</taxon>
        <taxon>Pteriomorphia</taxon>
        <taxon>Mytilida</taxon>
        <taxon>Mytiloidea</taxon>
        <taxon>Mytilidae</taxon>
        <taxon>Mytilinae</taxon>
        <taxon>Mytilus</taxon>
    </lineage>
</organism>
<accession>A0A8S3UVL0</accession>
<sequence length="178" mass="19533">MAAVNPYGQGPPPQYNGGPGNPGPGIAPPPFGHGGPGTAPPPFGYDGQQNGPGAAPYPLGYGPEFAPPPSGYGGYPQPQQQYGVTKQLSDKKAKIDMPIKDKNNNMLTTERDQYLRWKEHFQEDLNRKEPDNLEKFPEAPLDLEIDTDPPSKQEIQAAIKSLKKQKVTWHRPTKCRTF</sequence>
<name>A0A8S3UVL0_MYTED</name>
<dbReference type="AlphaFoldDB" id="A0A8S3UVL0"/>
<dbReference type="OrthoDB" id="6125127at2759"/>
<evidence type="ECO:0000256" key="1">
    <source>
        <dbReference type="SAM" id="MobiDB-lite"/>
    </source>
</evidence>